<name>A0A9W6GJJ6_9FUSO</name>
<evidence type="ECO:0000256" key="3">
    <source>
        <dbReference type="ARBA" id="ARBA00022452"/>
    </source>
</evidence>
<dbReference type="AlphaFoldDB" id="A0A9W6GJJ6"/>
<evidence type="ECO:0000256" key="4">
    <source>
        <dbReference type="ARBA" id="ARBA00022692"/>
    </source>
</evidence>
<proteinExistence type="inferred from homology"/>
<comment type="similarity">
    <text evidence="2">Belongs to the OmpP1/FadL family.</text>
</comment>
<keyword evidence="5" id="KW-0732">Signal</keyword>
<dbReference type="PANTHER" id="PTHR35093:SF8">
    <property type="entry name" value="OUTER MEMBRANE PROTEIN NMB0088-RELATED"/>
    <property type="match status" value="1"/>
</dbReference>
<evidence type="ECO:0000256" key="2">
    <source>
        <dbReference type="ARBA" id="ARBA00008163"/>
    </source>
</evidence>
<evidence type="ECO:0000256" key="6">
    <source>
        <dbReference type="ARBA" id="ARBA00023136"/>
    </source>
</evidence>
<evidence type="ECO:0000313" key="8">
    <source>
        <dbReference type="EMBL" id="GLI56333.1"/>
    </source>
</evidence>
<dbReference type="EMBL" id="BSDY01000007">
    <property type="protein sequence ID" value="GLI56333.1"/>
    <property type="molecule type" value="Genomic_DNA"/>
</dbReference>
<protein>
    <recommendedName>
        <fullName evidence="10">Long-chain fatty acid transport protein</fullName>
    </recommendedName>
</protein>
<dbReference type="GO" id="GO:0015483">
    <property type="term" value="F:long-chain fatty acid transporting porin activity"/>
    <property type="evidence" value="ECO:0007669"/>
    <property type="project" value="TreeGrafter"/>
</dbReference>
<reference evidence="8" key="1">
    <citation type="submission" date="2022-12" db="EMBL/GenBank/DDBJ databases">
        <title>Reference genome sequencing for broad-spectrum identification of bacterial and archaeal isolates by mass spectrometry.</title>
        <authorList>
            <person name="Sekiguchi Y."/>
            <person name="Tourlousse D.M."/>
        </authorList>
    </citation>
    <scope>NUCLEOTIDE SEQUENCE</scope>
    <source>
        <strain evidence="8">10succ1</strain>
    </source>
</reference>
<organism evidence="8 9">
    <name type="scientific">Propionigenium maris DSM 9537</name>
    <dbReference type="NCBI Taxonomy" id="1123000"/>
    <lineage>
        <taxon>Bacteria</taxon>
        <taxon>Fusobacteriati</taxon>
        <taxon>Fusobacteriota</taxon>
        <taxon>Fusobacteriia</taxon>
        <taxon>Fusobacteriales</taxon>
        <taxon>Fusobacteriaceae</taxon>
        <taxon>Propionigenium</taxon>
    </lineage>
</organism>
<evidence type="ECO:0000256" key="7">
    <source>
        <dbReference type="ARBA" id="ARBA00023237"/>
    </source>
</evidence>
<evidence type="ECO:0000313" key="9">
    <source>
        <dbReference type="Proteomes" id="UP001144471"/>
    </source>
</evidence>
<comment type="caution">
    <text evidence="8">The sequence shown here is derived from an EMBL/GenBank/DDBJ whole genome shotgun (WGS) entry which is preliminary data.</text>
</comment>
<dbReference type="RefSeq" id="WP_281835415.1">
    <property type="nucleotide sequence ID" value="NZ_BSDY01000007.1"/>
</dbReference>
<dbReference type="Gene3D" id="2.40.160.60">
    <property type="entry name" value="Outer membrane protein transport protein (OMPP1/FadL/TodX)"/>
    <property type="match status" value="1"/>
</dbReference>
<dbReference type="InterPro" id="IPR005017">
    <property type="entry name" value="OMPP1/FadL/TodX"/>
</dbReference>
<sequence length="389" mass="43626">MKERGKQFFRVRGLVYVIFVICTSYAYSVGGIEILTNTTNSSAANPAQQSAVSAEAVFYNPAGSAFLEDGHHFHYGAYVVGTDYETRVGGLKLDTDDPQVLPSFSYIYKRDRAAYYLGFGNIGQGGLLEYDISTPTVEDFDATLIHPGGIFGVSYMVREDISMSIGGRWVYSRIEAEGKTKNGREFESRVDAWGIAPEIGIHARVTEKWDVAAKYLGETSLSYDGSLKKGEEGVVDILFGRYSRDHRKNFPAILSLGTSYELNEYQGVYFGYDWIFESDKDVDKDLYGEYDDTYEYSVSFEQYVNEKFDLILGYAYTDKGDNNEGIMEITELDAHQVGTGLRYKYSPNTEINFGVGIIFYKKGEAQVAGQEVISRRRETLFGVGVNTKL</sequence>
<keyword evidence="6" id="KW-0472">Membrane</keyword>
<evidence type="ECO:0008006" key="10">
    <source>
        <dbReference type="Google" id="ProtNLM"/>
    </source>
</evidence>
<dbReference type="Proteomes" id="UP001144471">
    <property type="component" value="Unassembled WGS sequence"/>
</dbReference>
<evidence type="ECO:0000256" key="1">
    <source>
        <dbReference type="ARBA" id="ARBA00004571"/>
    </source>
</evidence>
<keyword evidence="7" id="KW-0998">Cell outer membrane</keyword>
<accession>A0A9W6GJJ6</accession>
<dbReference type="PANTHER" id="PTHR35093">
    <property type="entry name" value="OUTER MEMBRANE PROTEIN NMB0088-RELATED"/>
    <property type="match status" value="1"/>
</dbReference>
<keyword evidence="3" id="KW-1134">Transmembrane beta strand</keyword>
<gene>
    <name evidence="8" type="ORF">PM10SUCC1_18470</name>
</gene>
<dbReference type="SUPFAM" id="SSF56935">
    <property type="entry name" value="Porins"/>
    <property type="match status" value="1"/>
</dbReference>
<evidence type="ECO:0000256" key="5">
    <source>
        <dbReference type="ARBA" id="ARBA00022729"/>
    </source>
</evidence>
<keyword evidence="4" id="KW-0812">Transmembrane</keyword>
<dbReference type="Pfam" id="PF03349">
    <property type="entry name" value="Toluene_X"/>
    <property type="match status" value="1"/>
</dbReference>
<comment type="subcellular location">
    <subcellularLocation>
        <location evidence="1">Cell outer membrane</location>
        <topology evidence="1">Multi-pass membrane protein</topology>
    </subcellularLocation>
</comment>
<dbReference type="GO" id="GO:0009279">
    <property type="term" value="C:cell outer membrane"/>
    <property type="evidence" value="ECO:0007669"/>
    <property type="project" value="UniProtKB-SubCell"/>
</dbReference>
<keyword evidence="9" id="KW-1185">Reference proteome</keyword>